<dbReference type="InterPro" id="IPR027417">
    <property type="entry name" value="P-loop_NTPase"/>
</dbReference>
<keyword evidence="1" id="KW-0813">Transport</keyword>
<keyword evidence="4" id="KW-0067">ATP-binding</keyword>
<sequence length="498" mass="54438">MTSPLVCMKNISIEFPGVKALDQVNFTLKKGTVHALIGANGAGKSTLMKVLSGAHSHFEGTIHINGKTASIQTPKDAASYGVQTVHQEVDTALVPYLSVGENMMMHEIEKKSFVRWKELHRKAAQLLKEMDIDISTKRLVSDLTLAEKQMVLIAKAVSIKCSILILDEPTAPLSHAETSKLFSMIDQLKKNGTGIVFISHRMPEIFNICDELTVMRNGTDVAAHLVKDTNPQQVIEEMLGTPLEEQFPPRTPLKDAPIVLEVKQLYDQHKLSNIHLHVKKGEILGIAGLVGAGKTELCKALFGASEKKMGTVQLHGKTIQIKSPHQAVRAGLALVPEERRKEGILTEETVGWNLTAASLRSFSRILSFLHRPKEKQAAGEIVKRLGVKTPSLEAKVKHLSGGNQQKIAIGKWLLAEADVYLFDEPTKGVDVGAKKDIFSLIAELAARGKSVIYASSELAEIAGIADRVYVLYDGSITREMTAPTTEEELLYHSTGGQS</sequence>
<organism evidence="6 7">
    <name type="scientific">Bacillus zhangzhouensis</name>
    <dbReference type="NCBI Taxonomy" id="1178540"/>
    <lineage>
        <taxon>Bacteria</taxon>
        <taxon>Bacillati</taxon>
        <taxon>Bacillota</taxon>
        <taxon>Bacilli</taxon>
        <taxon>Bacillales</taxon>
        <taxon>Bacillaceae</taxon>
        <taxon>Bacillus</taxon>
    </lineage>
</organism>
<dbReference type="Proteomes" id="UP000028091">
    <property type="component" value="Unassembled WGS sequence"/>
</dbReference>
<evidence type="ECO:0000256" key="2">
    <source>
        <dbReference type="ARBA" id="ARBA00022737"/>
    </source>
</evidence>
<feature type="domain" description="ABC transporter" evidence="5">
    <location>
        <begin position="6"/>
        <end position="242"/>
    </location>
</feature>
<dbReference type="PANTHER" id="PTHR43790">
    <property type="entry name" value="CARBOHYDRATE TRANSPORT ATP-BINDING PROTEIN MG119-RELATED"/>
    <property type="match status" value="1"/>
</dbReference>
<dbReference type="InterPro" id="IPR003439">
    <property type="entry name" value="ABC_transporter-like_ATP-bd"/>
</dbReference>
<dbReference type="PROSITE" id="PS50893">
    <property type="entry name" value="ABC_TRANSPORTER_2"/>
    <property type="match status" value="2"/>
</dbReference>
<keyword evidence="7" id="KW-1185">Reference proteome</keyword>
<comment type="caution">
    <text evidence="6">The sequence shown here is derived from an EMBL/GenBank/DDBJ whole genome shotgun (WGS) entry which is preliminary data.</text>
</comment>
<dbReference type="OrthoDB" id="9771863at2"/>
<gene>
    <name evidence="6" type="ORF">BA70_03085</name>
</gene>
<protein>
    <submittedName>
        <fullName evidence="6">ABC transporter</fullName>
    </submittedName>
</protein>
<dbReference type="SMART" id="SM00382">
    <property type="entry name" value="AAA"/>
    <property type="match status" value="2"/>
</dbReference>
<proteinExistence type="predicted"/>
<dbReference type="EMBL" id="JOTP01000011">
    <property type="protein sequence ID" value="KEP26258.1"/>
    <property type="molecule type" value="Genomic_DNA"/>
</dbReference>
<dbReference type="PROSITE" id="PS00211">
    <property type="entry name" value="ABC_TRANSPORTER_1"/>
    <property type="match status" value="1"/>
</dbReference>
<feature type="domain" description="ABC transporter" evidence="5">
    <location>
        <begin position="253"/>
        <end position="498"/>
    </location>
</feature>
<evidence type="ECO:0000256" key="3">
    <source>
        <dbReference type="ARBA" id="ARBA00022741"/>
    </source>
</evidence>
<keyword evidence="3" id="KW-0547">Nucleotide-binding</keyword>
<reference evidence="6 7" key="1">
    <citation type="submission" date="2012-09" db="EMBL/GenBank/DDBJ databases">
        <title>Genome Sequence of Bacillus sp. DW5-4.</title>
        <authorList>
            <person name="Lai Q."/>
            <person name="Liu Y."/>
            <person name="Shao Z."/>
        </authorList>
    </citation>
    <scope>NUCLEOTIDE SEQUENCE [LARGE SCALE GENOMIC DNA]</scope>
    <source>
        <strain evidence="6 7">DW5-4</strain>
    </source>
</reference>
<evidence type="ECO:0000256" key="1">
    <source>
        <dbReference type="ARBA" id="ARBA00022448"/>
    </source>
</evidence>
<dbReference type="InterPro" id="IPR050107">
    <property type="entry name" value="ABC_carbohydrate_import_ATPase"/>
</dbReference>
<dbReference type="AlphaFoldDB" id="A0A081LAI2"/>
<keyword evidence="2" id="KW-0677">Repeat</keyword>
<dbReference type="PANTHER" id="PTHR43790:SF9">
    <property type="entry name" value="GALACTOFURANOSE TRANSPORTER ATP-BINDING PROTEIN YTFR"/>
    <property type="match status" value="1"/>
</dbReference>
<dbReference type="Gene3D" id="3.40.50.300">
    <property type="entry name" value="P-loop containing nucleotide triphosphate hydrolases"/>
    <property type="match status" value="2"/>
</dbReference>
<evidence type="ECO:0000259" key="5">
    <source>
        <dbReference type="PROSITE" id="PS50893"/>
    </source>
</evidence>
<dbReference type="CDD" id="cd03215">
    <property type="entry name" value="ABC_Carb_Monos_II"/>
    <property type="match status" value="1"/>
</dbReference>
<evidence type="ECO:0000313" key="7">
    <source>
        <dbReference type="Proteomes" id="UP000028091"/>
    </source>
</evidence>
<dbReference type="eggNOG" id="COG1129">
    <property type="taxonomic scope" value="Bacteria"/>
</dbReference>
<dbReference type="InterPro" id="IPR017871">
    <property type="entry name" value="ABC_transporter-like_CS"/>
</dbReference>
<dbReference type="SUPFAM" id="SSF52540">
    <property type="entry name" value="P-loop containing nucleoside triphosphate hydrolases"/>
    <property type="match status" value="2"/>
</dbReference>
<dbReference type="RefSeq" id="WP_034321901.1">
    <property type="nucleotide sequence ID" value="NZ_JOTP01000011.1"/>
</dbReference>
<evidence type="ECO:0000256" key="4">
    <source>
        <dbReference type="ARBA" id="ARBA00022840"/>
    </source>
</evidence>
<dbReference type="GO" id="GO:0016887">
    <property type="term" value="F:ATP hydrolysis activity"/>
    <property type="evidence" value="ECO:0007669"/>
    <property type="project" value="InterPro"/>
</dbReference>
<accession>A0A081LAI2</accession>
<dbReference type="InterPro" id="IPR003593">
    <property type="entry name" value="AAA+_ATPase"/>
</dbReference>
<dbReference type="GO" id="GO:0005524">
    <property type="term" value="F:ATP binding"/>
    <property type="evidence" value="ECO:0007669"/>
    <property type="project" value="UniProtKB-KW"/>
</dbReference>
<dbReference type="Pfam" id="PF00005">
    <property type="entry name" value="ABC_tran"/>
    <property type="match status" value="2"/>
</dbReference>
<dbReference type="CDD" id="cd03216">
    <property type="entry name" value="ABC_Carb_Monos_I"/>
    <property type="match status" value="1"/>
</dbReference>
<evidence type="ECO:0000313" key="6">
    <source>
        <dbReference type="EMBL" id="KEP26258.1"/>
    </source>
</evidence>
<name>A0A081LAI2_9BACI</name>